<proteinExistence type="inferred from homology"/>
<dbReference type="KEGG" id="kdj:28966660"/>
<feature type="compositionally biased region" description="Basic and acidic residues" evidence="9">
    <location>
        <begin position="691"/>
        <end position="701"/>
    </location>
</feature>
<dbReference type="InterPro" id="IPR001525">
    <property type="entry name" value="C5_MeTfrase"/>
</dbReference>
<dbReference type="PROSITE" id="PS51038">
    <property type="entry name" value="BAH"/>
    <property type="match status" value="1"/>
</dbReference>
<dbReference type="Gene3D" id="2.30.30.490">
    <property type="match status" value="1"/>
</dbReference>
<dbReference type="Gene3D" id="3.40.50.150">
    <property type="entry name" value="Vaccinia Virus protein VP39"/>
    <property type="match status" value="1"/>
</dbReference>
<dbReference type="EMBL" id="CP144532">
    <property type="protein sequence ID" value="WWC60371.1"/>
    <property type="molecule type" value="Genomic_DNA"/>
</dbReference>
<evidence type="ECO:0000256" key="5">
    <source>
        <dbReference type="ARBA" id="ARBA00022691"/>
    </source>
</evidence>
<evidence type="ECO:0000256" key="7">
    <source>
        <dbReference type="ARBA" id="ARBA00023242"/>
    </source>
</evidence>
<name>A0AAJ8KMP0_9TREE</name>
<keyword evidence="4 8" id="KW-0808">Transferase</keyword>
<dbReference type="Gene3D" id="3.90.120.10">
    <property type="entry name" value="DNA Methylase, subunit A, domain 2"/>
    <property type="match status" value="1"/>
</dbReference>
<evidence type="ECO:0000313" key="11">
    <source>
        <dbReference type="EMBL" id="WWC60371.1"/>
    </source>
</evidence>
<reference evidence="11" key="2">
    <citation type="submission" date="2024-02" db="EMBL/GenBank/DDBJ databases">
        <title>Comparative genomics of Cryptococcus and Kwoniella reveals pathogenesis evolution and contrasting modes of karyotype evolution via chromosome fusion or intercentromeric recombination.</title>
        <authorList>
            <person name="Coelho M.A."/>
            <person name="David-Palma M."/>
            <person name="Shea T."/>
            <person name="Bowers K."/>
            <person name="McGinley-Smith S."/>
            <person name="Mohammad A.W."/>
            <person name="Gnirke A."/>
            <person name="Yurkov A.M."/>
            <person name="Nowrousian M."/>
            <person name="Sun S."/>
            <person name="Cuomo C.A."/>
            <person name="Heitman J."/>
        </authorList>
    </citation>
    <scope>NUCLEOTIDE SEQUENCE</scope>
    <source>
        <strain evidence="11">CBS 10117</strain>
    </source>
</reference>
<dbReference type="InterPro" id="IPR029063">
    <property type="entry name" value="SAM-dependent_MTases_sf"/>
</dbReference>
<dbReference type="PANTHER" id="PTHR10629:SF52">
    <property type="entry name" value="DNA (CYTOSINE-5)-METHYLTRANSFERASE 1"/>
    <property type="match status" value="1"/>
</dbReference>
<dbReference type="InterPro" id="IPR001025">
    <property type="entry name" value="BAH_dom"/>
</dbReference>
<dbReference type="Pfam" id="PF00145">
    <property type="entry name" value="DNA_methylase"/>
    <property type="match status" value="1"/>
</dbReference>
<comment type="subcellular location">
    <subcellularLocation>
        <location evidence="1">Nucleus</location>
    </subcellularLocation>
</comment>
<keyword evidence="3 8" id="KW-0489">Methyltransferase</keyword>
<dbReference type="GO" id="GO:0003682">
    <property type="term" value="F:chromatin binding"/>
    <property type="evidence" value="ECO:0007669"/>
    <property type="project" value="InterPro"/>
</dbReference>
<dbReference type="GO" id="GO:0032259">
    <property type="term" value="P:methylation"/>
    <property type="evidence" value="ECO:0007669"/>
    <property type="project" value="UniProtKB-KW"/>
</dbReference>
<dbReference type="GO" id="GO:0005634">
    <property type="term" value="C:nucleus"/>
    <property type="evidence" value="ECO:0007669"/>
    <property type="project" value="UniProtKB-SubCell"/>
</dbReference>
<dbReference type="SUPFAM" id="SSF53335">
    <property type="entry name" value="S-adenosyl-L-methionine-dependent methyltransferases"/>
    <property type="match status" value="1"/>
</dbReference>
<dbReference type="GeneID" id="28966660"/>
<evidence type="ECO:0000256" key="9">
    <source>
        <dbReference type="SAM" id="MobiDB-lite"/>
    </source>
</evidence>
<feature type="region of interest" description="Disordered" evidence="9">
    <location>
        <begin position="16"/>
        <end position="40"/>
    </location>
</feature>
<keyword evidence="12" id="KW-1185">Reference proteome</keyword>
<feature type="region of interest" description="Disordered" evidence="9">
    <location>
        <begin position="675"/>
        <end position="728"/>
    </location>
</feature>
<dbReference type="InterPro" id="IPR043151">
    <property type="entry name" value="BAH_sf"/>
</dbReference>
<sequence length="865" mass="97538">MSTISDIVEIEDTDSEIEVIDDISRSTSTSQTEGDNERKRKRCTIIEISDSEEDLDDKLRELSVEPRAVPKKRGSQATPNQRRRLTWIRSGDRNYGVDNFCAIDGRSRMCHRIRRDGFILDGMELKVDNAVVLPHQPPMYALIRSITTCRSENRSHPDKHIAHVHFLKPPGEAFAGRQTDQELFLKHGQCQDIALSELVKGEKLDFALLPGAAKRVEPQYFCRYVDHPSQSAIRPPFSLNAFDNCDSCYHRHEKHKYDTPVLRHHELTLGGERIHLLDFLAIDPKIKGEPYLIGRAEKWRRQSNELLVTVRLLKRISEVKMSITQGYISSRRLVLTDRFEEFPVCRIMEKVQVLSSEEQARDLKMGSSFWCNERLSENRLILLQKPIATCEECLQTDSVSVKDLEDCLRACKFAAADYYSGAGGFILPGLEIFDWVSANDFDKAACQTLHGLRRKAPRLKVHHGQLSSIHKLTLEQYSSQNALKVLPFAGSVFLMTGGPPCQGHSRVNISNNPVTPGSARPMDSRNDELWVMLKEVYRLQPFVVIIENVAAFKDEKGQTDVDGAESNYARAAMKDLARNGYSCRLGLLDSRSYGSPQNRLRLFILAVKGGLPLPEFPSPTHANPKVTATLFGNDKAGRIQPFYIGQRNTPGTALHPAVSIEDAISDLPPFEYVPPPGIPRLSRRHRIPAYRGERRDEDGKGSRAGPSRARYAKPPQNEFQAAKRGGAQSVHDHHTSYITESANKIIFGEARTPNPQGPNRRALFSEGFSTLLTNSAPGQKSTAVIHPAQDRKFTIAERKRAMGWPDWHKLAGTPFDQDRLTGNGVCFESVQAIYMSIVKTIILPWWLRAGRPAEDVWESFKQDHP</sequence>
<dbReference type="PANTHER" id="PTHR10629">
    <property type="entry name" value="CYTOSINE-SPECIFIC METHYLTRANSFERASE"/>
    <property type="match status" value="1"/>
</dbReference>
<dbReference type="GO" id="GO:0044027">
    <property type="term" value="P:negative regulation of gene expression via chromosomal CpG island methylation"/>
    <property type="evidence" value="ECO:0007669"/>
    <property type="project" value="TreeGrafter"/>
</dbReference>
<evidence type="ECO:0000256" key="6">
    <source>
        <dbReference type="ARBA" id="ARBA00023125"/>
    </source>
</evidence>
<evidence type="ECO:0000256" key="3">
    <source>
        <dbReference type="ARBA" id="ARBA00022603"/>
    </source>
</evidence>
<gene>
    <name evidence="11" type="ORF">I303_102942</name>
</gene>
<dbReference type="Proteomes" id="UP000078595">
    <property type="component" value="Chromosome 3"/>
</dbReference>
<dbReference type="RefSeq" id="XP_065824733.1">
    <property type="nucleotide sequence ID" value="XM_065968661.1"/>
</dbReference>
<dbReference type="InterPro" id="IPR050390">
    <property type="entry name" value="C5-Methyltransferase"/>
</dbReference>
<dbReference type="AlphaFoldDB" id="A0AAJ8KMP0"/>
<organism evidence="11 12">
    <name type="scientific">Kwoniella dejecticola CBS 10117</name>
    <dbReference type="NCBI Taxonomy" id="1296121"/>
    <lineage>
        <taxon>Eukaryota</taxon>
        <taxon>Fungi</taxon>
        <taxon>Dikarya</taxon>
        <taxon>Basidiomycota</taxon>
        <taxon>Agaricomycotina</taxon>
        <taxon>Tremellomycetes</taxon>
        <taxon>Tremellales</taxon>
        <taxon>Cryptococcaceae</taxon>
        <taxon>Kwoniella</taxon>
    </lineage>
</organism>
<feature type="domain" description="BAH" evidence="10">
    <location>
        <begin position="272"/>
        <end position="386"/>
    </location>
</feature>
<dbReference type="GO" id="GO:0003677">
    <property type="term" value="F:DNA binding"/>
    <property type="evidence" value="ECO:0007669"/>
    <property type="project" value="UniProtKB-KW"/>
</dbReference>
<feature type="active site" evidence="8">
    <location>
        <position position="501"/>
    </location>
</feature>
<evidence type="ECO:0000259" key="10">
    <source>
        <dbReference type="PROSITE" id="PS51038"/>
    </source>
</evidence>
<keyword evidence="5 8" id="KW-0949">S-adenosyl-L-methionine</keyword>
<protein>
    <recommendedName>
        <fullName evidence="2">DNA (cytosine-5-)-methyltransferase</fullName>
        <ecNumber evidence="2">2.1.1.37</ecNumber>
    </recommendedName>
</protein>
<evidence type="ECO:0000256" key="8">
    <source>
        <dbReference type="PROSITE-ProRule" id="PRU01016"/>
    </source>
</evidence>
<keyword evidence="6" id="KW-0238">DNA-binding</keyword>
<accession>A0AAJ8KMP0</accession>
<reference evidence="11" key="1">
    <citation type="submission" date="2013-07" db="EMBL/GenBank/DDBJ databases">
        <authorList>
            <consortium name="The Broad Institute Genome Sequencing Platform"/>
            <person name="Cuomo C."/>
            <person name="Litvintseva A."/>
            <person name="Chen Y."/>
            <person name="Heitman J."/>
            <person name="Sun S."/>
            <person name="Springer D."/>
            <person name="Dromer F."/>
            <person name="Young S.K."/>
            <person name="Zeng Q."/>
            <person name="Gargeya S."/>
            <person name="Fitzgerald M."/>
            <person name="Abouelleil A."/>
            <person name="Alvarado L."/>
            <person name="Berlin A.M."/>
            <person name="Chapman S.B."/>
            <person name="Dewar J."/>
            <person name="Goldberg J."/>
            <person name="Griggs A."/>
            <person name="Gujja S."/>
            <person name="Hansen M."/>
            <person name="Howarth C."/>
            <person name="Imamovic A."/>
            <person name="Larimer J."/>
            <person name="McCowan C."/>
            <person name="Murphy C."/>
            <person name="Pearson M."/>
            <person name="Priest M."/>
            <person name="Roberts A."/>
            <person name="Saif S."/>
            <person name="Shea T."/>
            <person name="Sykes S."/>
            <person name="Wortman J."/>
            <person name="Nusbaum C."/>
            <person name="Birren B."/>
        </authorList>
    </citation>
    <scope>NUCLEOTIDE SEQUENCE</scope>
    <source>
        <strain evidence="11">CBS 10117</strain>
    </source>
</reference>
<evidence type="ECO:0000256" key="1">
    <source>
        <dbReference type="ARBA" id="ARBA00004123"/>
    </source>
</evidence>
<evidence type="ECO:0000313" key="12">
    <source>
        <dbReference type="Proteomes" id="UP000078595"/>
    </source>
</evidence>
<evidence type="ECO:0000256" key="2">
    <source>
        <dbReference type="ARBA" id="ARBA00011975"/>
    </source>
</evidence>
<evidence type="ECO:0000256" key="4">
    <source>
        <dbReference type="ARBA" id="ARBA00022679"/>
    </source>
</evidence>
<comment type="similarity">
    <text evidence="8">Belongs to the class I-like SAM-binding methyltransferase superfamily. C5-methyltransferase family.</text>
</comment>
<dbReference type="PROSITE" id="PS51679">
    <property type="entry name" value="SAM_MT_C5"/>
    <property type="match status" value="1"/>
</dbReference>
<keyword evidence="7" id="KW-0539">Nucleus</keyword>
<dbReference type="GO" id="GO:0003886">
    <property type="term" value="F:DNA (cytosine-5-)-methyltransferase activity"/>
    <property type="evidence" value="ECO:0007669"/>
    <property type="project" value="UniProtKB-EC"/>
</dbReference>
<dbReference type="EC" id="2.1.1.37" evidence="2"/>